<sequence>MASDIFRCFLLQAVFTVGSIFLFGFLIGWCNRRFYANFGRYGRTVCILTGIVGTPVHEGAHALACLLFGHRIQEIRLFSVNPEDGVLGYVRHSCNPRNFYHRIGNFFIGTAPVVVISLLFALIAYLLLPEMFLKAMQEVSEADFGKFGSALVGFWNGLSVIFSYADRPAWWGFLFLGVLFCLHMSLSKADVKGALDGLFFLLLLYALTDIVLGLLGNGILFSFTRGFLSAAGFMNYFLLLSLLLSAAAVAVSWLFRALKRR</sequence>
<feature type="transmembrane region" description="Helical" evidence="1">
    <location>
        <begin position="198"/>
        <end position="221"/>
    </location>
</feature>
<evidence type="ECO:0000313" key="3">
    <source>
        <dbReference type="Proteomes" id="UP000824081"/>
    </source>
</evidence>
<organism evidence="2 3">
    <name type="scientific">Candidatus Scatosoma pullistercoris</name>
    <dbReference type="NCBI Taxonomy" id="2840934"/>
    <lineage>
        <taxon>Bacteria</taxon>
        <taxon>Bacillati</taxon>
        <taxon>Bacillota</taxon>
        <taxon>Clostridia</taxon>
        <taxon>Candidatus Scatosoma</taxon>
    </lineage>
</organism>
<dbReference type="Proteomes" id="UP000824081">
    <property type="component" value="Unassembled WGS sequence"/>
</dbReference>
<name>A0A9D1MF28_9FIRM</name>
<feature type="transmembrane region" description="Helical" evidence="1">
    <location>
        <begin position="233"/>
        <end position="255"/>
    </location>
</feature>
<gene>
    <name evidence="2" type="ORF">IAC57_02800</name>
</gene>
<comment type="caution">
    <text evidence="2">The sequence shown here is derived from an EMBL/GenBank/DDBJ whole genome shotgun (WGS) entry which is preliminary data.</text>
</comment>
<accession>A0A9D1MF28</accession>
<keyword evidence="1" id="KW-0812">Transmembrane</keyword>
<reference evidence="2" key="1">
    <citation type="submission" date="2020-10" db="EMBL/GenBank/DDBJ databases">
        <authorList>
            <person name="Gilroy R."/>
        </authorList>
    </citation>
    <scope>NUCLEOTIDE SEQUENCE</scope>
    <source>
        <strain evidence="2">11687</strain>
    </source>
</reference>
<protein>
    <submittedName>
        <fullName evidence="2">M50 family metallopeptidase</fullName>
    </submittedName>
</protein>
<evidence type="ECO:0000313" key="2">
    <source>
        <dbReference type="EMBL" id="HIU59010.1"/>
    </source>
</evidence>
<feature type="transmembrane region" description="Helical" evidence="1">
    <location>
        <begin position="106"/>
        <end position="127"/>
    </location>
</feature>
<keyword evidence="1" id="KW-1133">Transmembrane helix</keyword>
<evidence type="ECO:0000256" key="1">
    <source>
        <dbReference type="SAM" id="Phobius"/>
    </source>
</evidence>
<feature type="transmembrane region" description="Helical" evidence="1">
    <location>
        <begin position="170"/>
        <end position="186"/>
    </location>
</feature>
<proteinExistence type="predicted"/>
<dbReference type="EMBL" id="DVMZ01000074">
    <property type="protein sequence ID" value="HIU59010.1"/>
    <property type="molecule type" value="Genomic_DNA"/>
</dbReference>
<feature type="transmembrane region" description="Helical" evidence="1">
    <location>
        <begin position="9"/>
        <end position="29"/>
    </location>
</feature>
<dbReference type="AlphaFoldDB" id="A0A9D1MF28"/>
<reference evidence="2" key="2">
    <citation type="journal article" date="2021" name="PeerJ">
        <title>Extensive microbial diversity within the chicken gut microbiome revealed by metagenomics and culture.</title>
        <authorList>
            <person name="Gilroy R."/>
            <person name="Ravi A."/>
            <person name="Getino M."/>
            <person name="Pursley I."/>
            <person name="Horton D.L."/>
            <person name="Alikhan N.F."/>
            <person name="Baker D."/>
            <person name="Gharbi K."/>
            <person name="Hall N."/>
            <person name="Watson M."/>
            <person name="Adriaenssens E.M."/>
            <person name="Foster-Nyarko E."/>
            <person name="Jarju S."/>
            <person name="Secka A."/>
            <person name="Antonio M."/>
            <person name="Oren A."/>
            <person name="Chaudhuri R.R."/>
            <person name="La Ragione R."/>
            <person name="Hildebrand F."/>
            <person name="Pallen M.J."/>
        </authorList>
    </citation>
    <scope>NUCLEOTIDE SEQUENCE</scope>
    <source>
        <strain evidence="2">11687</strain>
    </source>
</reference>
<keyword evidence="1" id="KW-0472">Membrane</keyword>